<feature type="repeat" description="FG-GAP" evidence="12">
    <location>
        <begin position="115"/>
        <end position="176"/>
    </location>
</feature>
<comment type="subcellular location">
    <subcellularLocation>
        <location evidence="1 13">Membrane</location>
        <topology evidence="1 13">Single-pass type I membrane protein</topology>
    </subcellularLocation>
</comment>
<dbReference type="Gene3D" id="2.60.40.1530">
    <property type="entry name" value="ntegrin, alpha v. Chain A, domain 4"/>
    <property type="match status" value="1"/>
</dbReference>
<comment type="similarity">
    <text evidence="2 13">Belongs to the integrin alpha chain family.</text>
</comment>
<feature type="repeat" description="FG-GAP" evidence="12">
    <location>
        <begin position="350"/>
        <end position="408"/>
    </location>
</feature>
<evidence type="ECO:0000256" key="9">
    <source>
        <dbReference type="ARBA" id="ARBA00023136"/>
    </source>
</evidence>
<dbReference type="InterPro" id="IPR013517">
    <property type="entry name" value="FG-GAP"/>
</dbReference>
<organism evidence="17 18">
    <name type="scientific">Gadus morhua</name>
    <name type="common">Atlantic cod</name>
    <dbReference type="NCBI Taxonomy" id="8049"/>
    <lineage>
        <taxon>Eukaryota</taxon>
        <taxon>Metazoa</taxon>
        <taxon>Chordata</taxon>
        <taxon>Craniata</taxon>
        <taxon>Vertebrata</taxon>
        <taxon>Euteleostomi</taxon>
        <taxon>Actinopterygii</taxon>
        <taxon>Neopterygii</taxon>
        <taxon>Teleostei</taxon>
        <taxon>Neoteleostei</taxon>
        <taxon>Acanthomorphata</taxon>
        <taxon>Zeiogadaria</taxon>
        <taxon>Gadariae</taxon>
        <taxon>Gadiformes</taxon>
        <taxon>Gadoidei</taxon>
        <taxon>Gadidae</taxon>
        <taxon>Gadus</taxon>
    </lineage>
</organism>
<reference evidence="17" key="1">
    <citation type="submission" date="2025-08" db="UniProtKB">
        <authorList>
            <consortium name="Ensembl"/>
        </authorList>
    </citation>
    <scope>IDENTIFICATION</scope>
</reference>
<evidence type="ECO:0000256" key="8">
    <source>
        <dbReference type="ARBA" id="ARBA00023037"/>
    </source>
</evidence>
<evidence type="ECO:0000256" key="6">
    <source>
        <dbReference type="ARBA" id="ARBA00022889"/>
    </source>
</evidence>
<evidence type="ECO:0000256" key="13">
    <source>
        <dbReference type="RuleBase" id="RU003762"/>
    </source>
</evidence>
<evidence type="ECO:0000256" key="7">
    <source>
        <dbReference type="ARBA" id="ARBA00022989"/>
    </source>
</evidence>
<dbReference type="Proteomes" id="UP000694546">
    <property type="component" value="Chromosome 11"/>
</dbReference>
<dbReference type="PROSITE" id="PS51470">
    <property type="entry name" value="FG_GAP"/>
    <property type="match status" value="4"/>
</dbReference>
<dbReference type="SMART" id="SM00191">
    <property type="entry name" value="Int_alpha"/>
    <property type="match status" value="4"/>
</dbReference>
<dbReference type="Pfam" id="PF01839">
    <property type="entry name" value="FG-GAP"/>
    <property type="match status" value="3"/>
</dbReference>
<dbReference type="InterPro" id="IPR048285">
    <property type="entry name" value="Integrin_alpha_Ig-like_2"/>
</dbReference>
<dbReference type="GeneTree" id="ENSGT00940000156737"/>
<keyword evidence="4" id="KW-0732">Signal</keyword>
<evidence type="ECO:0000313" key="18">
    <source>
        <dbReference type="Proteomes" id="UP000694546"/>
    </source>
</evidence>
<dbReference type="InterPro" id="IPR013649">
    <property type="entry name" value="Integrin_alpha_Ig-like_1"/>
</dbReference>
<dbReference type="GO" id="GO:0098609">
    <property type="term" value="P:cell-cell adhesion"/>
    <property type="evidence" value="ECO:0007669"/>
    <property type="project" value="TreeGrafter"/>
</dbReference>
<dbReference type="PANTHER" id="PTHR23220">
    <property type="entry name" value="INTEGRIN ALPHA"/>
    <property type="match status" value="1"/>
</dbReference>
<dbReference type="Pfam" id="PF20805">
    <property type="entry name" value="Integrin_A_Ig_2"/>
    <property type="match status" value="1"/>
</dbReference>
<dbReference type="PRINTS" id="PR01185">
    <property type="entry name" value="INTEGRINA"/>
</dbReference>
<dbReference type="InterPro" id="IPR032695">
    <property type="entry name" value="Integrin_dom_sf"/>
</dbReference>
<evidence type="ECO:0000256" key="11">
    <source>
        <dbReference type="ARBA" id="ARBA00023180"/>
    </source>
</evidence>
<dbReference type="Pfam" id="PF08441">
    <property type="entry name" value="Integrin_A_Ig_1"/>
    <property type="match status" value="1"/>
</dbReference>
<dbReference type="InterPro" id="IPR000413">
    <property type="entry name" value="Integrin_alpha"/>
</dbReference>
<dbReference type="Ensembl" id="ENSGMOT00000014863.2">
    <property type="protein sequence ID" value="ENSGMOP00000014489.2"/>
    <property type="gene ID" value="ENSGMOG00000013533.2"/>
</dbReference>
<evidence type="ECO:0000256" key="2">
    <source>
        <dbReference type="ARBA" id="ARBA00008054"/>
    </source>
</evidence>
<dbReference type="InterPro" id="IPR028994">
    <property type="entry name" value="Integrin_alpha_N"/>
</dbReference>
<keyword evidence="7" id="KW-1133">Transmembrane helix</keyword>
<keyword evidence="5" id="KW-0677">Repeat</keyword>
<keyword evidence="11" id="KW-0325">Glycoprotein</keyword>
<feature type="repeat" description="FG-GAP" evidence="12">
    <location>
        <begin position="284"/>
        <end position="349"/>
    </location>
</feature>
<keyword evidence="3" id="KW-0812">Transmembrane</keyword>
<evidence type="ECO:0000259" key="15">
    <source>
        <dbReference type="Pfam" id="PF20805"/>
    </source>
</evidence>
<evidence type="ECO:0000313" key="17">
    <source>
        <dbReference type="Ensembl" id="ENSGMOP00000014489.2"/>
    </source>
</evidence>
<dbReference type="GO" id="GO:0007160">
    <property type="term" value="P:cell-matrix adhesion"/>
    <property type="evidence" value="ECO:0007669"/>
    <property type="project" value="TreeGrafter"/>
</dbReference>
<name>A0A8C4ZI58_GADMO</name>
<keyword evidence="8 13" id="KW-0401">Integrin</keyword>
<evidence type="ECO:0000256" key="5">
    <source>
        <dbReference type="ARBA" id="ARBA00022737"/>
    </source>
</evidence>
<evidence type="ECO:0000256" key="12">
    <source>
        <dbReference type="PROSITE-ProRule" id="PRU00803"/>
    </source>
</evidence>
<dbReference type="InterPro" id="IPR013519">
    <property type="entry name" value="Int_alpha_beta-p"/>
</dbReference>
<dbReference type="GO" id="GO:0009897">
    <property type="term" value="C:external side of plasma membrane"/>
    <property type="evidence" value="ECO:0007669"/>
    <property type="project" value="TreeGrafter"/>
</dbReference>
<feature type="repeat" description="FG-GAP" evidence="12">
    <location>
        <begin position="34"/>
        <end position="99"/>
    </location>
</feature>
<dbReference type="Gene3D" id="2.60.40.1510">
    <property type="entry name" value="ntegrin, alpha v. Chain A, domain 3"/>
    <property type="match status" value="1"/>
</dbReference>
<keyword evidence="10 13" id="KW-0675">Receptor</keyword>
<dbReference type="PANTHER" id="PTHR23220:SF5">
    <property type="entry name" value="INTEGRIN ALPHA-8"/>
    <property type="match status" value="1"/>
</dbReference>
<sequence>MSVWDCLSVSPRSFRGCVFVLWSVFSTVWSFNIQADRPAVYRGPGGSYFGYSVDFYQATAESNTMSVLVGAPKANTSQPGIVEAGAVYYCPWPGGADSCRQIPFDNANNRMIKVNGSREPLEFKSHQWFGASVRTHKGKVVACAPLYHWRTVKLSGERDPVGTCYVAVQNFSAYAEYSPCRTNDPDPEGQGFCQAGFSVDFTKVTTALLYRQVMTAGIAEILNGYSLKAVLRRVPGEKHTSAAADTHDDSYLGYSVAVGEFTGDSEQELIAGVPRGAQNFGYVSTYTQTHTGSMASYFGYSVAVADLNGDGMDDVLVGAPLYMEREMESKPREVGRVYLYLQLAPLTFSQPIPITGTYTFGRFGTAIATLGDINQDGFNDVAVGCPFGGDDRGGRVLIFNGRRDVAARGLALSQELRAAAPAAGGLPGYGFTLRGGHDLDNNHYPGRNTSTVARAVVFVDAWMVLTPKILNADDRQCVLPDTDFMVTWLVNPLAQPLHSVLEMELQLDWLKGTRGGAKRVLFLDNQQHQRTTLLKLGHHHPHKCFTYTVYLKVVQRQINSISLALNYSLAQPTHSQDLPPVLNYYSSTFLQEQAYILLDCGEDNLCIPDLQLSASMDRPELVICDENLVMLTITVLNRGEGAYETELHATLPAEADYIGVERRVEGLSRLNCEYRLLNDSRMVVCDLGNPMVSGTEYYVVQRVLCVALPPSSSNKDNPDSNPVTLDLSVVARSQLDLRGVSHPSQVVLPFPRWEPKEKPLKEEDVGPQVTHIYELHNTGPSSIREAELQVGWPSRFRDENLLYIMEIKTDGPISCRANGSLNPLGLQLSALQDTPELLGFLRNGSSRRHRRSVTSEHDYSSKTLNCSNIICLQILCVVGRLDRGQSAVVKIRSRLWAHTFLQRRNDPYLLNSTVSFMVTALPYRIQPTSLPHQSTSVSFGSVCVGVWCGFFDRARPPVDDDISDREQLTSDQSADA</sequence>
<dbReference type="GO" id="GO:0005178">
    <property type="term" value="F:integrin binding"/>
    <property type="evidence" value="ECO:0007669"/>
    <property type="project" value="TreeGrafter"/>
</dbReference>
<dbReference type="GO" id="GO:0007229">
    <property type="term" value="P:integrin-mediated signaling pathway"/>
    <property type="evidence" value="ECO:0007669"/>
    <property type="project" value="UniProtKB-KW"/>
</dbReference>
<evidence type="ECO:0000259" key="14">
    <source>
        <dbReference type="Pfam" id="PF08441"/>
    </source>
</evidence>
<dbReference type="SUPFAM" id="SSF69179">
    <property type="entry name" value="Integrin domains"/>
    <property type="match status" value="3"/>
</dbReference>
<dbReference type="AlphaFoldDB" id="A0A8C4ZI58"/>
<accession>A0A8C4ZI58</accession>
<keyword evidence="9" id="KW-0472">Membrane</keyword>
<keyword evidence="6 13" id="KW-0130">Cell adhesion</keyword>
<evidence type="ECO:0000256" key="3">
    <source>
        <dbReference type="ARBA" id="ARBA00022692"/>
    </source>
</evidence>
<dbReference type="Gene3D" id="2.130.10.130">
    <property type="entry name" value="Integrin alpha, N-terminal"/>
    <property type="match status" value="1"/>
</dbReference>
<evidence type="ECO:0000256" key="4">
    <source>
        <dbReference type="ARBA" id="ARBA00022729"/>
    </source>
</evidence>
<reference evidence="17" key="2">
    <citation type="submission" date="2025-09" db="UniProtKB">
        <authorList>
            <consortium name="Ensembl"/>
        </authorList>
    </citation>
    <scope>IDENTIFICATION</scope>
</reference>
<protein>
    <submittedName>
        <fullName evidence="17">Integrin, alpha 8</fullName>
    </submittedName>
</protein>
<dbReference type="SUPFAM" id="SSF69318">
    <property type="entry name" value="Integrin alpha N-terminal domain"/>
    <property type="match status" value="1"/>
</dbReference>
<feature type="domain" description="Integrin alpha second immunoglobulin-like" evidence="15">
    <location>
        <begin position="600"/>
        <end position="723"/>
    </location>
</feature>
<dbReference type="InterPro" id="IPR048286">
    <property type="entry name" value="Integrin_alpha_Ig-like_3"/>
</dbReference>
<dbReference type="GO" id="GO:0008305">
    <property type="term" value="C:integrin complex"/>
    <property type="evidence" value="ECO:0007669"/>
    <property type="project" value="InterPro"/>
</dbReference>
<dbReference type="Gene3D" id="2.60.40.1460">
    <property type="entry name" value="Integrin domains. Chain A, domain 2"/>
    <property type="match status" value="1"/>
</dbReference>
<evidence type="ECO:0000256" key="1">
    <source>
        <dbReference type="ARBA" id="ARBA00004479"/>
    </source>
</evidence>
<feature type="domain" description="Integrin alpha first immunoglubulin-like" evidence="14">
    <location>
        <begin position="453"/>
        <end position="599"/>
    </location>
</feature>
<feature type="domain" description="Integrin alpha third immunoglobulin-like" evidence="16">
    <location>
        <begin position="735"/>
        <end position="938"/>
    </location>
</feature>
<dbReference type="GO" id="GO:0033627">
    <property type="term" value="P:cell adhesion mediated by integrin"/>
    <property type="evidence" value="ECO:0007669"/>
    <property type="project" value="TreeGrafter"/>
</dbReference>
<evidence type="ECO:0000256" key="10">
    <source>
        <dbReference type="ARBA" id="ARBA00023170"/>
    </source>
</evidence>
<evidence type="ECO:0000259" key="16">
    <source>
        <dbReference type="Pfam" id="PF20806"/>
    </source>
</evidence>
<keyword evidence="18" id="KW-1185">Reference proteome</keyword>
<dbReference type="Pfam" id="PF20806">
    <property type="entry name" value="Integrin_A_Ig_3"/>
    <property type="match status" value="1"/>
</dbReference>
<proteinExistence type="inferred from homology"/>